<feature type="compositionally biased region" description="Polar residues" evidence="1">
    <location>
        <begin position="112"/>
        <end position="125"/>
    </location>
</feature>
<reference evidence="3 4" key="1">
    <citation type="submission" date="2019-07" db="EMBL/GenBank/DDBJ databases">
        <title>Complete Genome Sequence and Methylome Analysis of Nocardia otitidis-caviarum NEB252.</title>
        <authorList>
            <person name="Fomenkov A."/>
            <person name="Anton B.P."/>
            <person name="Vincze T."/>
            <person name="Roberts R.J."/>
        </authorList>
    </citation>
    <scope>NUCLEOTIDE SEQUENCE [LARGE SCALE GENOMIC DNA]</scope>
    <source>
        <strain evidence="3 4">NEB252</strain>
    </source>
</reference>
<dbReference type="Proteomes" id="UP000317039">
    <property type="component" value="Chromosome"/>
</dbReference>
<protein>
    <submittedName>
        <fullName evidence="3">NERD domain-containing protein</fullName>
    </submittedName>
</protein>
<accession>A0A516NNK0</accession>
<dbReference type="EMBL" id="CP041695">
    <property type="protein sequence ID" value="QDP80480.1"/>
    <property type="molecule type" value="Genomic_DNA"/>
</dbReference>
<feature type="region of interest" description="Disordered" evidence="1">
    <location>
        <begin position="109"/>
        <end position="157"/>
    </location>
</feature>
<organism evidence="3 4">
    <name type="scientific">Nocardia otitidiscaviarum</name>
    <dbReference type="NCBI Taxonomy" id="1823"/>
    <lineage>
        <taxon>Bacteria</taxon>
        <taxon>Bacillati</taxon>
        <taxon>Actinomycetota</taxon>
        <taxon>Actinomycetes</taxon>
        <taxon>Mycobacteriales</taxon>
        <taxon>Nocardiaceae</taxon>
        <taxon>Nocardia</taxon>
    </lineage>
</organism>
<dbReference type="AlphaFoldDB" id="A0A516NNK0"/>
<evidence type="ECO:0000313" key="4">
    <source>
        <dbReference type="Proteomes" id="UP000317039"/>
    </source>
</evidence>
<gene>
    <name evidence="3" type="ORF">FOH10_18945</name>
</gene>
<sequence>MSAKPLSRWRGWDYSVQQAYGRVQQHLSGACGEDLLAWSLSALSDEWVMLRGHRNRRGETDSVLIGPDGVWAVEVKCRRVLLHAVDDRWWFQKVSTRGNVYESEWAVDGGAQVSQNEQRSPTPVENSPRRADGVTGGSGPHRPTRSGSNEATPIAVR</sequence>
<dbReference type="InterPro" id="IPR011528">
    <property type="entry name" value="NERD"/>
</dbReference>
<name>A0A516NNK0_9NOCA</name>
<proteinExistence type="predicted"/>
<dbReference type="KEGG" id="nod:FOH10_18945"/>
<evidence type="ECO:0000256" key="1">
    <source>
        <dbReference type="SAM" id="MobiDB-lite"/>
    </source>
</evidence>
<dbReference type="Pfam" id="PF08378">
    <property type="entry name" value="NERD"/>
    <property type="match status" value="1"/>
</dbReference>
<feature type="domain" description="NERD" evidence="2">
    <location>
        <begin position="29"/>
        <end position="98"/>
    </location>
</feature>
<evidence type="ECO:0000259" key="2">
    <source>
        <dbReference type="Pfam" id="PF08378"/>
    </source>
</evidence>
<evidence type="ECO:0000313" key="3">
    <source>
        <dbReference type="EMBL" id="QDP80480.1"/>
    </source>
</evidence>